<dbReference type="PANTHER" id="PTHR45632:SF26">
    <property type="entry name" value="BTB DOMAIN-CONTAINING PROTEIN"/>
    <property type="match status" value="1"/>
</dbReference>
<dbReference type="PRINTS" id="PR00501">
    <property type="entry name" value="KELCHREPEAT"/>
</dbReference>
<dbReference type="GO" id="GO:0016567">
    <property type="term" value="P:protein ubiquitination"/>
    <property type="evidence" value="ECO:0007669"/>
    <property type="project" value="UniProtKB-UniPathway"/>
</dbReference>
<evidence type="ECO:0000256" key="1">
    <source>
        <dbReference type="ARBA" id="ARBA00022441"/>
    </source>
</evidence>
<name>A0A5E4NC20_9HEMI</name>
<dbReference type="SMART" id="SM00612">
    <property type="entry name" value="Kelch"/>
    <property type="match status" value="6"/>
</dbReference>
<dbReference type="PANTHER" id="PTHR45632">
    <property type="entry name" value="LD33804P"/>
    <property type="match status" value="1"/>
</dbReference>
<keyword evidence="5" id="KW-1185">Reference proteome</keyword>
<dbReference type="SUPFAM" id="SSF117281">
    <property type="entry name" value="Kelch motif"/>
    <property type="match status" value="1"/>
</dbReference>
<evidence type="ECO:0000256" key="2">
    <source>
        <dbReference type="ARBA" id="ARBA00022737"/>
    </source>
</evidence>
<dbReference type="FunFam" id="1.25.40.420:FF:000001">
    <property type="entry name" value="Kelch-like family member 12"/>
    <property type="match status" value="1"/>
</dbReference>
<dbReference type="InterPro" id="IPR015915">
    <property type="entry name" value="Kelch-typ_b-propeller"/>
</dbReference>
<dbReference type="InterPro" id="IPR011705">
    <property type="entry name" value="BACK"/>
</dbReference>
<dbReference type="InterPro" id="IPR006652">
    <property type="entry name" value="Kelch_1"/>
</dbReference>
<evidence type="ECO:0000313" key="4">
    <source>
        <dbReference type="EMBL" id="VVC42404.1"/>
    </source>
</evidence>
<sequence length="501" mass="55147">MKQLHATNCLGIRQFAETHSCNELRNRSHRYALQNFEEVMKTEEFLFLTYSEVEDLISNDKLNVVSEEQVFVAVVDWIKHNQSERSQYIAKLLGHVRLAQMSKMFLLNVVETEPLVRSEPSCKDLLLGAMKYHLLPDQRSDFASKQTEQRRPDGLMPYIFAIGGGSLFTIHSAGECYNPRHDRWLPIAPMSKCRSRAGIVSLGKLIYAIGGYDGIVDLSSAECYDPNYNRWSAVTSLGTKRSCLGISASHGLLYVCGGFDGASCLSSVERYDPLTGVWSSCPSMTTRRRYCRVSVVDNCLYALGGFDSTNYQSTVERYDPRMSKWTTVPAMSSRRSSCAVATLDDMLYCVGGNDGTMCMSSGERLNVRRNAWEPIATMQCRRATHDMVELDGGLLVLGGNDSNSSLHSTERYDPRINRWTMSTPMPTRRSSVGAALLYCFNMDTKLTNADGGMTAMAVAAGNVQSAVLGGVGQCGSSGVTVVTSGTSSVTHSPFKSTATSV</sequence>
<dbReference type="AlphaFoldDB" id="A0A5E4NC20"/>
<organism evidence="4 5">
    <name type="scientific">Cinara cedri</name>
    <dbReference type="NCBI Taxonomy" id="506608"/>
    <lineage>
        <taxon>Eukaryota</taxon>
        <taxon>Metazoa</taxon>
        <taxon>Ecdysozoa</taxon>
        <taxon>Arthropoda</taxon>
        <taxon>Hexapoda</taxon>
        <taxon>Insecta</taxon>
        <taxon>Pterygota</taxon>
        <taxon>Neoptera</taxon>
        <taxon>Paraneoptera</taxon>
        <taxon>Hemiptera</taxon>
        <taxon>Sternorrhyncha</taxon>
        <taxon>Aphidomorpha</taxon>
        <taxon>Aphidoidea</taxon>
        <taxon>Aphididae</taxon>
        <taxon>Lachninae</taxon>
        <taxon>Cinara</taxon>
    </lineage>
</organism>
<dbReference type="Gene3D" id="1.25.40.420">
    <property type="match status" value="1"/>
</dbReference>
<gene>
    <name evidence="4" type="ORF">CINCED_3A000123</name>
</gene>
<dbReference type="Gene3D" id="2.120.10.80">
    <property type="entry name" value="Kelch-type beta propeller"/>
    <property type="match status" value="2"/>
</dbReference>
<keyword evidence="2" id="KW-0677">Repeat</keyword>
<protein>
    <recommendedName>
        <fullName evidence="3">BACK domain-containing protein</fullName>
    </recommendedName>
</protein>
<evidence type="ECO:0000259" key="3">
    <source>
        <dbReference type="SMART" id="SM00875"/>
    </source>
</evidence>
<dbReference type="SMART" id="SM00875">
    <property type="entry name" value="BACK"/>
    <property type="match status" value="1"/>
</dbReference>
<dbReference type="Pfam" id="PF07707">
    <property type="entry name" value="BACK"/>
    <property type="match status" value="1"/>
</dbReference>
<keyword evidence="1" id="KW-0880">Kelch repeat</keyword>
<feature type="domain" description="BACK" evidence="3">
    <location>
        <begin position="9"/>
        <end position="111"/>
    </location>
</feature>
<dbReference type="OrthoDB" id="45365at2759"/>
<dbReference type="Proteomes" id="UP000325440">
    <property type="component" value="Unassembled WGS sequence"/>
</dbReference>
<dbReference type="EMBL" id="CABPRJ010001951">
    <property type="protein sequence ID" value="VVC42404.1"/>
    <property type="molecule type" value="Genomic_DNA"/>
</dbReference>
<dbReference type="UniPathway" id="UPA00143"/>
<proteinExistence type="predicted"/>
<accession>A0A5E4NC20</accession>
<reference evidence="4 5" key="1">
    <citation type="submission" date="2019-08" db="EMBL/GenBank/DDBJ databases">
        <authorList>
            <person name="Alioto T."/>
            <person name="Alioto T."/>
            <person name="Gomez Garrido J."/>
        </authorList>
    </citation>
    <scope>NUCLEOTIDE SEQUENCE [LARGE SCALE GENOMIC DNA]</scope>
</reference>
<dbReference type="Pfam" id="PF01344">
    <property type="entry name" value="Kelch_1"/>
    <property type="match status" value="5"/>
</dbReference>
<evidence type="ECO:0000313" key="5">
    <source>
        <dbReference type="Proteomes" id="UP000325440"/>
    </source>
</evidence>